<dbReference type="GO" id="GO:0110154">
    <property type="term" value="P:RNA decapping"/>
    <property type="evidence" value="ECO:0007669"/>
    <property type="project" value="TreeGrafter"/>
</dbReference>
<protein>
    <submittedName>
        <fullName evidence="2">Serine/threonine protein phosphatase 1</fullName>
    </submittedName>
</protein>
<dbReference type="InterPro" id="IPR050126">
    <property type="entry name" value="Ap4A_hydrolase"/>
</dbReference>
<dbReference type="OrthoDB" id="5296354at2"/>
<dbReference type="EMBL" id="FOLH01000001">
    <property type="protein sequence ID" value="SFB81767.1"/>
    <property type="molecule type" value="Genomic_DNA"/>
</dbReference>
<reference evidence="2 3" key="1">
    <citation type="submission" date="2016-10" db="EMBL/GenBank/DDBJ databases">
        <authorList>
            <person name="de Groot N.N."/>
        </authorList>
    </citation>
    <scope>NUCLEOTIDE SEQUENCE [LARGE SCALE GENOMIC DNA]</scope>
    <source>
        <strain evidence="2 3">DSM 18438</strain>
    </source>
</reference>
<dbReference type="PANTHER" id="PTHR42850">
    <property type="entry name" value="METALLOPHOSPHOESTERASE"/>
    <property type="match status" value="1"/>
</dbReference>
<dbReference type="GO" id="GO:0005737">
    <property type="term" value="C:cytoplasm"/>
    <property type="evidence" value="ECO:0007669"/>
    <property type="project" value="TreeGrafter"/>
</dbReference>
<evidence type="ECO:0000259" key="1">
    <source>
        <dbReference type="Pfam" id="PF00149"/>
    </source>
</evidence>
<organism evidence="2 3">
    <name type="scientific">Marinospirillum celere</name>
    <dbReference type="NCBI Taxonomy" id="1122252"/>
    <lineage>
        <taxon>Bacteria</taxon>
        <taxon>Pseudomonadati</taxon>
        <taxon>Pseudomonadota</taxon>
        <taxon>Gammaproteobacteria</taxon>
        <taxon>Oceanospirillales</taxon>
        <taxon>Oceanospirillaceae</taxon>
        <taxon>Marinospirillum</taxon>
    </lineage>
</organism>
<dbReference type="PANTHER" id="PTHR42850:SF10">
    <property type="entry name" value="SERINE_THREONINE-PROTEIN PHOSPHATASE 1"/>
    <property type="match status" value="1"/>
</dbReference>
<feature type="domain" description="Calcineurin-like phosphoesterase" evidence="1">
    <location>
        <begin position="18"/>
        <end position="192"/>
    </location>
</feature>
<accession>A0A1I1E3W3</accession>
<evidence type="ECO:0000313" key="3">
    <source>
        <dbReference type="Proteomes" id="UP000199058"/>
    </source>
</evidence>
<gene>
    <name evidence="2" type="ORF">SAMN05660443_0319</name>
</gene>
<dbReference type="Proteomes" id="UP000199058">
    <property type="component" value="Unassembled WGS sequence"/>
</dbReference>
<dbReference type="STRING" id="1122252.SAMN05660443_0319"/>
<dbReference type="Gene3D" id="3.60.21.10">
    <property type="match status" value="1"/>
</dbReference>
<keyword evidence="3" id="KW-1185">Reference proteome</keyword>
<dbReference type="AlphaFoldDB" id="A0A1I1E3W3"/>
<dbReference type="GO" id="GO:0016791">
    <property type="term" value="F:phosphatase activity"/>
    <property type="evidence" value="ECO:0007669"/>
    <property type="project" value="TreeGrafter"/>
</dbReference>
<dbReference type="Pfam" id="PF00149">
    <property type="entry name" value="Metallophos"/>
    <property type="match status" value="1"/>
</dbReference>
<name>A0A1I1E3W3_9GAMM</name>
<proteinExistence type="predicted"/>
<dbReference type="InterPro" id="IPR029052">
    <property type="entry name" value="Metallo-depent_PP-like"/>
</dbReference>
<sequence length="229" mass="25607">MTRVLDILPENPQGKDFLVGDLHGYLDELLEKLNISGFDPSCDRLLAVGDLIDRGPDSLGCLELLKEPWFFSVQGNHERFLVASMAGDTDAQLIWLLNGGRWSKHYSEARLLEAAELIEDKMPLAFELGFKAQRLGIVHAEVPEDDWNILRSWQGPPDASLLEFTTCRRTRLRVGLQNPVSNIDQVFCGHSLVEQPLTLGNVHYLETGICASQLGGYLTLIEARDLLLP</sequence>
<evidence type="ECO:0000313" key="2">
    <source>
        <dbReference type="EMBL" id="SFB81767.1"/>
    </source>
</evidence>
<dbReference type="SUPFAM" id="SSF56300">
    <property type="entry name" value="Metallo-dependent phosphatases"/>
    <property type="match status" value="1"/>
</dbReference>
<dbReference type="RefSeq" id="WP_091958164.1">
    <property type="nucleotide sequence ID" value="NZ_FOLH01000001.1"/>
</dbReference>
<dbReference type="GO" id="GO:0008803">
    <property type="term" value="F:bis(5'-nucleosyl)-tetraphosphatase (symmetrical) activity"/>
    <property type="evidence" value="ECO:0007669"/>
    <property type="project" value="TreeGrafter"/>
</dbReference>
<dbReference type="InterPro" id="IPR004843">
    <property type="entry name" value="Calcineurin-like_PHP"/>
</dbReference>